<dbReference type="EMBL" id="CP053452">
    <property type="protein sequence ID" value="QJW96662.1"/>
    <property type="molecule type" value="Genomic_DNA"/>
</dbReference>
<gene>
    <name evidence="2" type="ORF">FTUN_4219</name>
</gene>
<accession>A0A6M5YUV6</accession>
<proteinExistence type="predicted"/>
<evidence type="ECO:0000313" key="3">
    <source>
        <dbReference type="Proteomes" id="UP000503447"/>
    </source>
</evidence>
<sequence>MTGTTPRYAVQRPTGSISTGRCREPSAPQVKKLIAESVTAKARELVRGLSD</sequence>
<organism evidence="2 3">
    <name type="scientific">Frigoriglobus tundricola</name>
    <dbReference type="NCBI Taxonomy" id="2774151"/>
    <lineage>
        <taxon>Bacteria</taxon>
        <taxon>Pseudomonadati</taxon>
        <taxon>Planctomycetota</taxon>
        <taxon>Planctomycetia</taxon>
        <taxon>Gemmatales</taxon>
        <taxon>Gemmataceae</taxon>
        <taxon>Frigoriglobus</taxon>
    </lineage>
</organism>
<feature type="region of interest" description="Disordered" evidence="1">
    <location>
        <begin position="1"/>
        <end position="29"/>
    </location>
</feature>
<dbReference type="AlphaFoldDB" id="A0A6M5YUV6"/>
<dbReference type="Proteomes" id="UP000503447">
    <property type="component" value="Chromosome"/>
</dbReference>
<reference evidence="3" key="1">
    <citation type="submission" date="2020-05" db="EMBL/GenBank/DDBJ databases">
        <title>Frigoriglobus tundricola gen. nov., sp. nov., a psychrotolerant cellulolytic planctomycete of the family Gemmataceae with two divergent copies of 16S rRNA gene.</title>
        <authorList>
            <person name="Kulichevskaya I.S."/>
            <person name="Ivanova A.A."/>
            <person name="Naumoff D.G."/>
            <person name="Beletsky A.V."/>
            <person name="Rijpstra W.I.C."/>
            <person name="Sinninghe Damste J.S."/>
            <person name="Mardanov A.V."/>
            <person name="Ravin N.V."/>
            <person name="Dedysh S.N."/>
        </authorList>
    </citation>
    <scope>NUCLEOTIDE SEQUENCE [LARGE SCALE GENOMIC DNA]</scope>
    <source>
        <strain evidence="3">PL17</strain>
    </source>
</reference>
<dbReference type="KEGG" id="ftj:FTUN_4219"/>
<keyword evidence="3" id="KW-1185">Reference proteome</keyword>
<name>A0A6M5YUV6_9BACT</name>
<evidence type="ECO:0000256" key="1">
    <source>
        <dbReference type="SAM" id="MobiDB-lite"/>
    </source>
</evidence>
<protein>
    <submittedName>
        <fullName evidence="2">Uncharacterized protein</fullName>
    </submittedName>
</protein>
<evidence type="ECO:0000313" key="2">
    <source>
        <dbReference type="EMBL" id="QJW96662.1"/>
    </source>
</evidence>